<evidence type="ECO:0000313" key="2">
    <source>
        <dbReference type="EMBL" id="HIY72764.1"/>
    </source>
</evidence>
<dbReference type="Proteomes" id="UP000886824">
    <property type="component" value="Unassembled WGS sequence"/>
</dbReference>
<name>A0A9D2CDS2_9FIRM</name>
<keyword evidence="1" id="KW-1133">Transmembrane helix</keyword>
<comment type="caution">
    <text evidence="2">The sequence shown here is derived from an EMBL/GenBank/DDBJ whole genome shotgun (WGS) entry which is preliminary data.</text>
</comment>
<reference evidence="2" key="1">
    <citation type="journal article" date="2021" name="PeerJ">
        <title>Extensive microbial diversity within the chicken gut microbiome revealed by metagenomics and culture.</title>
        <authorList>
            <person name="Gilroy R."/>
            <person name="Ravi A."/>
            <person name="Getino M."/>
            <person name="Pursley I."/>
            <person name="Horton D.L."/>
            <person name="Alikhan N.F."/>
            <person name="Baker D."/>
            <person name="Gharbi K."/>
            <person name="Hall N."/>
            <person name="Watson M."/>
            <person name="Adriaenssens E.M."/>
            <person name="Foster-Nyarko E."/>
            <person name="Jarju S."/>
            <person name="Secka A."/>
            <person name="Antonio M."/>
            <person name="Oren A."/>
            <person name="Chaudhuri R.R."/>
            <person name="La Ragione R."/>
            <person name="Hildebrand F."/>
            <person name="Pallen M.J."/>
        </authorList>
    </citation>
    <scope>NUCLEOTIDE SEQUENCE</scope>
    <source>
        <strain evidence="2">CHK33-7979</strain>
    </source>
</reference>
<evidence type="ECO:0000313" key="3">
    <source>
        <dbReference type="Proteomes" id="UP000886824"/>
    </source>
</evidence>
<keyword evidence="1" id="KW-0472">Membrane</keyword>
<organism evidence="2 3">
    <name type="scientific">Candidatus Intestinimonas merdavium</name>
    <dbReference type="NCBI Taxonomy" id="2838622"/>
    <lineage>
        <taxon>Bacteria</taxon>
        <taxon>Bacillati</taxon>
        <taxon>Bacillota</taxon>
        <taxon>Clostridia</taxon>
        <taxon>Eubacteriales</taxon>
        <taxon>Intestinimonas</taxon>
    </lineage>
</organism>
<reference evidence="2" key="2">
    <citation type="submission" date="2021-04" db="EMBL/GenBank/DDBJ databases">
        <authorList>
            <person name="Gilroy R."/>
        </authorList>
    </citation>
    <scope>NUCLEOTIDE SEQUENCE</scope>
    <source>
        <strain evidence="2">CHK33-7979</strain>
    </source>
</reference>
<evidence type="ECO:0000256" key="1">
    <source>
        <dbReference type="SAM" id="Phobius"/>
    </source>
</evidence>
<keyword evidence="1" id="KW-0812">Transmembrane</keyword>
<protein>
    <submittedName>
        <fullName evidence="2">Uncharacterized protein</fullName>
    </submittedName>
</protein>
<gene>
    <name evidence="2" type="ORF">H9826_02150</name>
</gene>
<feature type="transmembrane region" description="Helical" evidence="1">
    <location>
        <begin position="12"/>
        <end position="32"/>
    </location>
</feature>
<dbReference type="EMBL" id="DXCX01000025">
    <property type="protein sequence ID" value="HIY72764.1"/>
    <property type="molecule type" value="Genomic_DNA"/>
</dbReference>
<sequence length="62" mass="6546">MTGRGKESPLPVVGLVAIAAAALLFLGVWTQAGRVRDWANEPAHAHNITCQTPFAPICSDFA</sequence>
<dbReference type="AlphaFoldDB" id="A0A9D2CDS2"/>
<accession>A0A9D2CDS2</accession>
<proteinExistence type="predicted"/>